<gene>
    <name evidence="1" type="ORF">ACD661_16375</name>
</gene>
<sequence>MTLPSFSLDGGKRVDDINIFQIKFQSVSHIIEITKGYPEHFESIIFKVLNEENLFPLLIQTRENLLKLADYFPLHGGAIVKALLDTPTYILQLVINKSDLEAIIKAFPDHKNVIMDNYDASINNALNDPSVFFECFKQIESLITAAEVYPKYAEAIFNKLISKKVVFQRIIPSTSDLILFISFFSDYTESIIDYILRLPAELSRLISSKPALDTILEIFPGYKQILTEAFENTRVKRVPKLDFSSRFFVSHEENQSTIRLEFQEQMEEAKKRSIDTLQKEIIDAYKKSDNTLSENEFWELSDEDTYSEGKFSEESEKGLIL</sequence>
<evidence type="ECO:0008006" key="3">
    <source>
        <dbReference type="Google" id="ProtNLM"/>
    </source>
</evidence>
<comment type="caution">
    <text evidence="1">The sequence shown here is derived from an EMBL/GenBank/DDBJ whole genome shotgun (WGS) entry which is preliminary data.</text>
</comment>
<proteinExistence type="predicted"/>
<evidence type="ECO:0000313" key="1">
    <source>
        <dbReference type="EMBL" id="MFJ1270135.1"/>
    </source>
</evidence>
<name>A0ABW8DFV9_9GAMM</name>
<accession>A0ABW8DFV9</accession>
<protein>
    <recommendedName>
        <fullName evidence="3">Flagellar motor switch protein FliG C-terminal domain-containing protein</fullName>
    </recommendedName>
</protein>
<dbReference type="RefSeq" id="WP_400188921.1">
    <property type="nucleotide sequence ID" value="NZ_JBGORX010000013.1"/>
</dbReference>
<reference evidence="1 2" key="1">
    <citation type="submission" date="2024-08" db="EMBL/GenBank/DDBJ databases">
        <title>Draft Genome Sequence of Legionella lytica strain DSB2004, Isolated From a Fire Sprinkler System.</title>
        <authorList>
            <person name="Everhart A.D."/>
            <person name="Kidane D.T."/>
            <person name="Farone A.L."/>
            <person name="Farone M.B."/>
        </authorList>
    </citation>
    <scope>NUCLEOTIDE SEQUENCE [LARGE SCALE GENOMIC DNA]</scope>
    <source>
        <strain evidence="1 2">DSB2004</strain>
    </source>
</reference>
<organism evidence="1 2">
    <name type="scientific">Legionella lytica</name>
    <dbReference type="NCBI Taxonomy" id="96232"/>
    <lineage>
        <taxon>Bacteria</taxon>
        <taxon>Pseudomonadati</taxon>
        <taxon>Pseudomonadota</taxon>
        <taxon>Gammaproteobacteria</taxon>
        <taxon>Legionellales</taxon>
        <taxon>Legionellaceae</taxon>
        <taxon>Legionella</taxon>
    </lineage>
</organism>
<dbReference type="EMBL" id="JBGORX010000013">
    <property type="protein sequence ID" value="MFJ1270135.1"/>
    <property type="molecule type" value="Genomic_DNA"/>
</dbReference>
<evidence type="ECO:0000313" key="2">
    <source>
        <dbReference type="Proteomes" id="UP001615550"/>
    </source>
</evidence>
<keyword evidence="2" id="KW-1185">Reference proteome</keyword>
<dbReference type="Proteomes" id="UP001615550">
    <property type="component" value="Unassembled WGS sequence"/>
</dbReference>